<proteinExistence type="predicted"/>
<sequence length="74" mass="8453">MKHDGTPAPEEFEAARRRELARLNLRLSSITGEEYLTPEDRTALEGDTPQLETRDREIVRDWTATKDNRLGVAS</sequence>
<protein>
    <submittedName>
        <fullName evidence="1">Uncharacterized protein</fullName>
    </submittedName>
</protein>
<organism evidence="1">
    <name type="scientific">uncultured Rubrobacteraceae bacterium</name>
    <dbReference type="NCBI Taxonomy" id="349277"/>
    <lineage>
        <taxon>Bacteria</taxon>
        <taxon>Bacillati</taxon>
        <taxon>Actinomycetota</taxon>
        <taxon>Rubrobacteria</taxon>
        <taxon>Rubrobacterales</taxon>
        <taxon>Rubrobacteraceae</taxon>
        <taxon>environmental samples</taxon>
    </lineage>
</organism>
<dbReference type="EMBL" id="CADCVE010000090">
    <property type="protein sequence ID" value="CAA9462352.1"/>
    <property type="molecule type" value="Genomic_DNA"/>
</dbReference>
<name>A0A6J4RCZ5_9ACTN</name>
<gene>
    <name evidence="1" type="ORF">AVDCRST_MAG28-3513</name>
</gene>
<accession>A0A6J4RCZ5</accession>
<reference evidence="1" key="1">
    <citation type="submission" date="2020-02" db="EMBL/GenBank/DDBJ databases">
        <authorList>
            <person name="Meier V. D."/>
        </authorList>
    </citation>
    <scope>NUCLEOTIDE SEQUENCE</scope>
    <source>
        <strain evidence="1">AVDCRST_MAG28</strain>
    </source>
</reference>
<evidence type="ECO:0000313" key="1">
    <source>
        <dbReference type="EMBL" id="CAA9462352.1"/>
    </source>
</evidence>
<dbReference type="AlphaFoldDB" id="A0A6J4RCZ5"/>